<dbReference type="EMBL" id="JABEQN010000025">
    <property type="protein sequence ID" value="MBB2195250.1"/>
    <property type="molecule type" value="Genomic_DNA"/>
</dbReference>
<dbReference type="EMBL" id="JABEQO010000025">
    <property type="protein sequence ID" value="MBB2166117.1"/>
    <property type="molecule type" value="Genomic_DNA"/>
</dbReference>
<sequence length="114" mass="10979">MSVQPVALIPAQSVPGAIAALYTAPAGVIARIDSLGVCNVGTVPASVTLYLVPSGAAAGPAAATTFGQTILPGQTWNSPNEIGRVLQPGDAIAAQASASGALTISAGGLLVTVS</sequence>
<dbReference type="RefSeq" id="WP_182975149.1">
    <property type="nucleotide sequence ID" value="NZ_JABEQN010000025.1"/>
</dbReference>
<dbReference type="AlphaFoldDB" id="A0A7W4JY90"/>
<dbReference type="EMBL" id="JABEQP010000003">
    <property type="protein sequence ID" value="MBB2196953.1"/>
    <property type="molecule type" value="Genomic_DNA"/>
</dbReference>
<keyword evidence="5" id="KW-1185">Reference proteome</keyword>
<evidence type="ECO:0000313" key="6">
    <source>
        <dbReference type="Proteomes" id="UP000561077"/>
    </source>
</evidence>
<dbReference type="Proteomes" id="UP000530320">
    <property type="component" value="Unassembled WGS sequence"/>
</dbReference>
<evidence type="ECO:0000313" key="3">
    <source>
        <dbReference type="EMBL" id="MBB2196953.1"/>
    </source>
</evidence>
<gene>
    <name evidence="2" type="ORF">HLH25_16750</name>
    <name evidence="1" type="ORF">HLH26_16600</name>
    <name evidence="3" type="ORF">HLH44_05655</name>
</gene>
<protein>
    <submittedName>
        <fullName evidence="3">Uncharacterized protein</fullName>
    </submittedName>
</protein>
<evidence type="ECO:0000313" key="1">
    <source>
        <dbReference type="EMBL" id="MBB2166117.1"/>
    </source>
</evidence>
<comment type="caution">
    <text evidence="3">The sequence shown here is derived from an EMBL/GenBank/DDBJ whole genome shotgun (WGS) entry which is preliminary data.</text>
</comment>
<accession>A0A7W4JY90</accession>
<proteinExistence type="predicted"/>
<evidence type="ECO:0000313" key="5">
    <source>
        <dbReference type="Proteomes" id="UP000540490"/>
    </source>
</evidence>
<dbReference type="Proteomes" id="UP000561077">
    <property type="component" value="Unassembled WGS sequence"/>
</dbReference>
<name>A0A7W4JY90_9PROT</name>
<dbReference type="Proteomes" id="UP000540490">
    <property type="component" value="Unassembled WGS sequence"/>
</dbReference>
<organism evidence="3 4">
    <name type="scientific">Gluconacetobacter dulcium</name>
    <dbReference type="NCBI Taxonomy" id="2729096"/>
    <lineage>
        <taxon>Bacteria</taxon>
        <taxon>Pseudomonadati</taxon>
        <taxon>Pseudomonadota</taxon>
        <taxon>Alphaproteobacteria</taxon>
        <taxon>Acetobacterales</taxon>
        <taxon>Acetobacteraceae</taxon>
        <taxon>Gluconacetobacter</taxon>
    </lineage>
</organism>
<evidence type="ECO:0000313" key="2">
    <source>
        <dbReference type="EMBL" id="MBB2195250.1"/>
    </source>
</evidence>
<evidence type="ECO:0000313" key="4">
    <source>
        <dbReference type="Proteomes" id="UP000530320"/>
    </source>
</evidence>
<reference evidence="4 5" key="1">
    <citation type="submission" date="2020-04" db="EMBL/GenBank/DDBJ databases">
        <title>Description of novel Gluconacetobacter.</title>
        <authorList>
            <person name="Sombolestani A."/>
        </authorList>
    </citation>
    <scope>NUCLEOTIDE SEQUENCE [LARGE SCALE GENOMIC DNA]</scope>
    <source>
        <strain evidence="2 5">LMG 1728</strain>
        <strain evidence="1 6">LMG 1731</strain>
        <strain evidence="3 4">LMG 22058</strain>
    </source>
</reference>